<feature type="region of interest" description="Disordered" evidence="2">
    <location>
        <begin position="1033"/>
        <end position="1077"/>
    </location>
</feature>
<dbReference type="AlphaFoldDB" id="A0A316YNI2"/>
<feature type="coiled-coil region" evidence="1">
    <location>
        <begin position="178"/>
        <end position="205"/>
    </location>
</feature>
<feature type="compositionally biased region" description="Polar residues" evidence="2">
    <location>
        <begin position="292"/>
        <end position="302"/>
    </location>
</feature>
<evidence type="ECO:0000256" key="1">
    <source>
        <dbReference type="SAM" id="Coils"/>
    </source>
</evidence>
<name>A0A316YNI2_9BASI</name>
<feature type="compositionally biased region" description="Gly residues" evidence="2">
    <location>
        <begin position="323"/>
        <end position="335"/>
    </location>
</feature>
<organism evidence="3 4">
    <name type="scientific">Acaromyces ingoldii</name>
    <dbReference type="NCBI Taxonomy" id="215250"/>
    <lineage>
        <taxon>Eukaryota</taxon>
        <taxon>Fungi</taxon>
        <taxon>Dikarya</taxon>
        <taxon>Basidiomycota</taxon>
        <taxon>Ustilaginomycotina</taxon>
        <taxon>Exobasidiomycetes</taxon>
        <taxon>Exobasidiales</taxon>
        <taxon>Cryptobasidiaceae</taxon>
        <taxon>Acaromyces</taxon>
    </lineage>
</organism>
<dbReference type="RefSeq" id="XP_025378027.1">
    <property type="nucleotide sequence ID" value="XM_025523573.1"/>
</dbReference>
<protein>
    <submittedName>
        <fullName evidence="3">Uncharacterized protein</fullName>
    </submittedName>
</protein>
<dbReference type="InterPro" id="IPR033349">
    <property type="entry name" value="ATRIP"/>
</dbReference>
<gene>
    <name evidence="3" type="ORF">FA10DRAFT_279852</name>
</gene>
<evidence type="ECO:0000313" key="3">
    <source>
        <dbReference type="EMBL" id="PWN90829.1"/>
    </source>
</evidence>
<dbReference type="EMBL" id="KZ819636">
    <property type="protein sequence ID" value="PWN90829.1"/>
    <property type="molecule type" value="Genomic_DNA"/>
</dbReference>
<dbReference type="PANTHER" id="PTHR28594">
    <property type="entry name" value="ATR-INTERACTING PROTEIN"/>
    <property type="match status" value="1"/>
</dbReference>
<dbReference type="PANTHER" id="PTHR28594:SF1">
    <property type="entry name" value="ATR-INTERACTING PROTEIN"/>
    <property type="match status" value="1"/>
</dbReference>
<dbReference type="InParanoid" id="A0A316YNI2"/>
<feature type="compositionally biased region" description="Polar residues" evidence="2">
    <location>
        <begin position="125"/>
        <end position="137"/>
    </location>
</feature>
<proteinExistence type="predicted"/>
<feature type="region of interest" description="Disordered" evidence="2">
    <location>
        <begin position="422"/>
        <end position="456"/>
    </location>
</feature>
<keyword evidence="1" id="KW-0175">Coiled coil</keyword>
<feature type="region of interest" description="Disordered" evidence="2">
    <location>
        <begin position="280"/>
        <end position="363"/>
    </location>
</feature>
<evidence type="ECO:0000313" key="4">
    <source>
        <dbReference type="Proteomes" id="UP000245768"/>
    </source>
</evidence>
<feature type="region of interest" description="Disordered" evidence="2">
    <location>
        <begin position="31"/>
        <end position="174"/>
    </location>
</feature>
<evidence type="ECO:0000256" key="2">
    <source>
        <dbReference type="SAM" id="MobiDB-lite"/>
    </source>
</evidence>
<dbReference type="Proteomes" id="UP000245768">
    <property type="component" value="Unassembled WGS sequence"/>
</dbReference>
<accession>A0A316YNI2</accession>
<keyword evidence="4" id="KW-1185">Reference proteome</keyword>
<feature type="compositionally biased region" description="Basic and acidic residues" evidence="2">
    <location>
        <begin position="160"/>
        <end position="174"/>
    </location>
</feature>
<sequence length="1077" mass="118888">MDLDDDFDGLLDDGPLDEELEQSLAHIEASFTQQSQQQLRQNSPFSHHVPGQGDEQPSNLAAKETLKQVNGQLPAQKSRPGVDDFRVSHPRQQGRRGLPTGDDFEDEDDTEWDGMDLDRAENEAITLSQQKQPSTFQKGVKRPRLSSEGGEGPASVNLMKQERPTREFANQSDDRTLIAELQRKLAAAEQDFAKLKREKQAKEGEASLLRTHLSKVTSEFSTQSRDFERAKAEHKAILAQVDKDRKEQLSRTQTLYAFKQMEQATSIAANSWANITASVQRRRARMSDHRNTQGPASQSQSYAAAFGLSTPTRRGRNQARNLGSGGSHGSGGGAQRTGMSKTQEDSPSGRLEKRARATPAQPLKKAAAAFPGLVNTFASSASAKKRQSKFSAAPSTPVPPQDDQVFEDDGRDLLAEEMVVDRSRQRAGPGHSPAQQQSHPAGLQPDDVSTKAPKQATGWDSWQQRYLWAVSTYSRRQGFLASLVLTHSSKPCSSIDRRDADDEAKSYVSRDPKDDSRDTKAFSTSTLHRIMNPDLAPGTPRLVQEQYAMLTDLLLQALSQGAAIDAEDRFAYLLNALDSDRDDLSEDERNQLQEQDFWIAFNEIEEGIDVVLLQLSCCLKALAGIAMKLGMVERIYDILRLTATICSHHPTMERRLQTRHPIVLPLSSHAVEAIAVADTQTLTTSQAQLSSLLKLEYAIEDIVVESIRKLCLVEGKAGPAKAVGAGEAESASGHVKATPKQSRPTFEWKFSAEGREDVIAALVTLLEFFAWDSMENQRAQIHSVRKIIEAPGILFALLSSQRRASTMHRTLCILIHLCQFESMWRPIVGCQPDDALQPNLPNRLKRSKTPFLHLLAQHLVDRRTDMETEQAHEIHADIVALLSQLVIAHPQDALLVLSDSDPILAALVKCLQLDAGLVWGGSGDPKTSETIGDVVERICMDTRLLAQLYLVDVDDEDETRVVARPADLAKKITGHECQALLNGVQHCFVVGVGRVAYAEEPGWVGEAERKALGEVGPLASELLNLVLAPDENDALWEALEDEDEDEDDSDEEEEGGVHDEEMESLTEGEEEDDVAAR</sequence>
<reference evidence="3 4" key="1">
    <citation type="journal article" date="2018" name="Mol. Biol. Evol.">
        <title>Broad Genomic Sampling Reveals a Smut Pathogenic Ancestry of the Fungal Clade Ustilaginomycotina.</title>
        <authorList>
            <person name="Kijpornyongpan T."/>
            <person name="Mondo S.J."/>
            <person name="Barry K."/>
            <person name="Sandor L."/>
            <person name="Lee J."/>
            <person name="Lipzen A."/>
            <person name="Pangilinan J."/>
            <person name="LaButti K."/>
            <person name="Hainaut M."/>
            <person name="Henrissat B."/>
            <person name="Grigoriev I.V."/>
            <person name="Spatafora J.W."/>
            <person name="Aime M.C."/>
        </authorList>
    </citation>
    <scope>NUCLEOTIDE SEQUENCE [LARGE SCALE GENOMIC DNA]</scope>
    <source>
        <strain evidence="3 4">MCA 4198</strain>
    </source>
</reference>
<dbReference type="GeneID" id="37045489"/>
<dbReference type="GO" id="GO:0000077">
    <property type="term" value="P:DNA damage checkpoint signaling"/>
    <property type="evidence" value="ECO:0007669"/>
    <property type="project" value="InterPro"/>
</dbReference>
<dbReference type="OrthoDB" id="3366922at2759"/>
<feature type="compositionally biased region" description="Basic and acidic residues" evidence="2">
    <location>
        <begin position="495"/>
        <end position="520"/>
    </location>
</feature>
<feature type="compositionally biased region" description="Acidic residues" evidence="2">
    <location>
        <begin position="102"/>
        <end position="115"/>
    </location>
</feature>
<feature type="region of interest" description="Disordered" evidence="2">
    <location>
        <begin position="491"/>
        <end position="522"/>
    </location>
</feature>